<dbReference type="Proteomes" id="UP000245430">
    <property type="component" value="Unassembled WGS sequence"/>
</dbReference>
<sequence>MNISEKTKIPLEILVATTNRTSLGFIYKMFKNNALEDYHILIINQTSKERLLHSETKNIRVINSFEKGLSRSRNLAIQNAFGDICLLADDDVVYLEHFEKPILESYNKLTDADIITFKTLTSVKKPYSNYPNQVTSLDRFYRKVLSIEISFKRESVLKNNLKFDELFGLGSVFQDGENRLFLNEVVKNKQIKAYFSPEYIVMHEPLSSSDDVASDRFIFARSALNYKLHGVFVWLYVFRLIASLLRKRLIKMNEVSSKIKVANQGIKTYKDLKHGK</sequence>
<dbReference type="EMBL" id="QGGP01000005">
    <property type="protein sequence ID" value="PWK18211.1"/>
    <property type="molecule type" value="Genomic_DNA"/>
</dbReference>
<comment type="caution">
    <text evidence="2">The sequence shown here is derived from an EMBL/GenBank/DDBJ whole genome shotgun (WGS) entry which is preliminary data.</text>
</comment>
<accession>A0A316DJA6</accession>
<gene>
    <name evidence="2" type="ORF">LX78_02120</name>
</gene>
<proteinExistence type="predicted"/>
<feature type="domain" description="Glycosyltransferase 2-like" evidence="1">
    <location>
        <begin position="14"/>
        <end position="127"/>
    </location>
</feature>
<keyword evidence="2" id="KW-0808">Transferase</keyword>
<evidence type="ECO:0000259" key="1">
    <source>
        <dbReference type="Pfam" id="PF00535"/>
    </source>
</evidence>
<dbReference type="InterPro" id="IPR001173">
    <property type="entry name" value="Glyco_trans_2-like"/>
</dbReference>
<name>A0A316DJA6_9FLAO</name>
<dbReference type="RefSeq" id="WP_109682620.1">
    <property type="nucleotide sequence ID" value="NZ_QGGP01000005.1"/>
</dbReference>
<keyword evidence="3" id="KW-1185">Reference proteome</keyword>
<dbReference type="SUPFAM" id="SSF53448">
    <property type="entry name" value="Nucleotide-diphospho-sugar transferases"/>
    <property type="match status" value="1"/>
</dbReference>
<dbReference type="GO" id="GO:0016740">
    <property type="term" value="F:transferase activity"/>
    <property type="evidence" value="ECO:0007669"/>
    <property type="project" value="UniProtKB-KW"/>
</dbReference>
<dbReference type="InterPro" id="IPR029044">
    <property type="entry name" value="Nucleotide-diphossugar_trans"/>
</dbReference>
<dbReference type="AlphaFoldDB" id="A0A316DJA6"/>
<protein>
    <submittedName>
        <fullName evidence="2">Glycosyl transferase family 2</fullName>
    </submittedName>
</protein>
<organism evidence="2 3">
    <name type="scientific">Xanthomarina spongicola</name>
    <dbReference type="NCBI Taxonomy" id="570520"/>
    <lineage>
        <taxon>Bacteria</taxon>
        <taxon>Pseudomonadati</taxon>
        <taxon>Bacteroidota</taxon>
        <taxon>Flavobacteriia</taxon>
        <taxon>Flavobacteriales</taxon>
        <taxon>Flavobacteriaceae</taxon>
        <taxon>Xanthomarina</taxon>
    </lineage>
</organism>
<dbReference type="CDD" id="cd00761">
    <property type="entry name" value="Glyco_tranf_GTA_type"/>
    <property type="match status" value="1"/>
</dbReference>
<dbReference type="Gene3D" id="3.90.550.10">
    <property type="entry name" value="Spore Coat Polysaccharide Biosynthesis Protein SpsA, Chain A"/>
    <property type="match status" value="1"/>
</dbReference>
<dbReference type="Pfam" id="PF00535">
    <property type="entry name" value="Glycos_transf_2"/>
    <property type="match status" value="1"/>
</dbReference>
<reference evidence="2 3" key="1">
    <citation type="submission" date="2018-05" db="EMBL/GenBank/DDBJ databases">
        <title>Genomic Encyclopedia of Archaeal and Bacterial Type Strains, Phase II (KMG-II): from individual species to whole genera.</title>
        <authorList>
            <person name="Goeker M."/>
        </authorList>
    </citation>
    <scope>NUCLEOTIDE SEQUENCE [LARGE SCALE GENOMIC DNA]</scope>
    <source>
        <strain evidence="2 3">DSM 22637</strain>
    </source>
</reference>
<evidence type="ECO:0000313" key="3">
    <source>
        <dbReference type="Proteomes" id="UP000245430"/>
    </source>
</evidence>
<evidence type="ECO:0000313" key="2">
    <source>
        <dbReference type="EMBL" id="PWK18211.1"/>
    </source>
</evidence>
<dbReference type="OrthoDB" id="9778406at2"/>